<accession>A0A9D1XP84</accession>
<organism evidence="2 3">
    <name type="scientific">Candidatus Erysipelatoclostridium merdavium</name>
    <dbReference type="NCBI Taxonomy" id="2838566"/>
    <lineage>
        <taxon>Bacteria</taxon>
        <taxon>Bacillati</taxon>
        <taxon>Bacillota</taxon>
        <taxon>Erysipelotrichia</taxon>
        <taxon>Erysipelotrichales</taxon>
        <taxon>Erysipelotrichales incertae sedis</taxon>
    </lineage>
</organism>
<sequence length="57" mass="6420">MNRIALIAIGLFIVLELMVRDTIICGVPLWLLGLILFSVIWMTIVGISDKVKIEDSY</sequence>
<protein>
    <submittedName>
        <fullName evidence="2">Uncharacterized protein</fullName>
    </submittedName>
</protein>
<keyword evidence="1" id="KW-1133">Transmembrane helix</keyword>
<dbReference type="EMBL" id="DXET01000270">
    <property type="protein sequence ID" value="HIX82687.1"/>
    <property type="molecule type" value="Genomic_DNA"/>
</dbReference>
<feature type="transmembrane region" description="Helical" evidence="1">
    <location>
        <begin position="29"/>
        <end position="47"/>
    </location>
</feature>
<evidence type="ECO:0000313" key="2">
    <source>
        <dbReference type="EMBL" id="HIX82687.1"/>
    </source>
</evidence>
<dbReference type="AlphaFoldDB" id="A0A9D1XP84"/>
<name>A0A9D1XP84_9FIRM</name>
<reference evidence="2" key="1">
    <citation type="journal article" date="2021" name="PeerJ">
        <title>Extensive microbial diversity within the chicken gut microbiome revealed by metagenomics and culture.</title>
        <authorList>
            <person name="Gilroy R."/>
            <person name="Ravi A."/>
            <person name="Getino M."/>
            <person name="Pursley I."/>
            <person name="Horton D.L."/>
            <person name="Alikhan N.F."/>
            <person name="Baker D."/>
            <person name="Gharbi K."/>
            <person name="Hall N."/>
            <person name="Watson M."/>
            <person name="Adriaenssens E.M."/>
            <person name="Foster-Nyarko E."/>
            <person name="Jarju S."/>
            <person name="Secka A."/>
            <person name="Antonio M."/>
            <person name="Oren A."/>
            <person name="Chaudhuri R.R."/>
            <person name="La Ragione R."/>
            <person name="Hildebrand F."/>
            <person name="Pallen M.J."/>
        </authorList>
    </citation>
    <scope>NUCLEOTIDE SEQUENCE</scope>
    <source>
        <strain evidence="2">ChiGjej1B1-14440</strain>
    </source>
</reference>
<proteinExistence type="predicted"/>
<keyword evidence="1" id="KW-0812">Transmembrane</keyword>
<evidence type="ECO:0000256" key="1">
    <source>
        <dbReference type="SAM" id="Phobius"/>
    </source>
</evidence>
<comment type="caution">
    <text evidence="2">The sequence shown here is derived from an EMBL/GenBank/DDBJ whole genome shotgun (WGS) entry which is preliminary data.</text>
</comment>
<keyword evidence="1" id="KW-0472">Membrane</keyword>
<evidence type="ECO:0000313" key="3">
    <source>
        <dbReference type="Proteomes" id="UP000886724"/>
    </source>
</evidence>
<dbReference type="Proteomes" id="UP000886724">
    <property type="component" value="Unassembled WGS sequence"/>
</dbReference>
<gene>
    <name evidence="2" type="ORF">H9980_12070</name>
</gene>
<reference evidence="2" key="2">
    <citation type="submission" date="2021-04" db="EMBL/GenBank/DDBJ databases">
        <authorList>
            <person name="Gilroy R."/>
        </authorList>
    </citation>
    <scope>NUCLEOTIDE SEQUENCE</scope>
    <source>
        <strain evidence="2">ChiGjej1B1-14440</strain>
    </source>
</reference>